<evidence type="ECO:0000313" key="4">
    <source>
        <dbReference type="Proteomes" id="UP001595683"/>
    </source>
</evidence>
<dbReference type="Gene3D" id="2.20.200.10">
    <property type="entry name" value="Outer membrane efflux proteins (OEP)"/>
    <property type="match status" value="1"/>
</dbReference>
<keyword evidence="2" id="KW-0564">Palmitate</keyword>
<keyword evidence="2" id="KW-1134">Transmembrane beta strand</keyword>
<keyword evidence="2" id="KW-0812">Transmembrane</keyword>
<dbReference type="InterPro" id="IPR010131">
    <property type="entry name" value="MdtP/NodT-like"/>
</dbReference>
<keyword evidence="4" id="KW-1185">Reference proteome</keyword>
<name>A0ABV7V0X0_9SPHN</name>
<dbReference type="EMBL" id="JBHRYE010000007">
    <property type="protein sequence ID" value="MFC3670690.1"/>
    <property type="molecule type" value="Genomic_DNA"/>
</dbReference>
<dbReference type="PANTHER" id="PTHR30203">
    <property type="entry name" value="OUTER MEMBRANE CATION EFFLUX PROTEIN"/>
    <property type="match status" value="1"/>
</dbReference>
<dbReference type="PROSITE" id="PS51257">
    <property type="entry name" value="PROKAR_LIPOPROTEIN"/>
    <property type="match status" value="1"/>
</dbReference>
<evidence type="ECO:0000256" key="2">
    <source>
        <dbReference type="RuleBase" id="RU362097"/>
    </source>
</evidence>
<dbReference type="NCBIfam" id="TIGR01845">
    <property type="entry name" value="outer_NodT"/>
    <property type="match status" value="1"/>
</dbReference>
<feature type="chain" id="PRO_5044973421" evidence="2">
    <location>
        <begin position="24"/>
        <end position="487"/>
    </location>
</feature>
<dbReference type="SUPFAM" id="SSF56954">
    <property type="entry name" value="Outer membrane efflux proteins (OEP)"/>
    <property type="match status" value="1"/>
</dbReference>
<dbReference type="Proteomes" id="UP001595683">
    <property type="component" value="Unassembled WGS sequence"/>
</dbReference>
<keyword evidence="2" id="KW-0449">Lipoprotein</keyword>
<evidence type="ECO:0000313" key="3">
    <source>
        <dbReference type="EMBL" id="MFC3670690.1"/>
    </source>
</evidence>
<comment type="subcellular location">
    <subcellularLocation>
        <location evidence="2">Cell membrane</location>
        <topology evidence="2">Lipid-anchor</topology>
    </subcellularLocation>
</comment>
<comment type="caution">
    <text evidence="3">The sequence shown here is derived from an EMBL/GenBank/DDBJ whole genome shotgun (WGS) entry which is preliminary data.</text>
</comment>
<sequence length="487" mass="50128">MQHSTRPFAPRAATLTLALMASAALTGCTTVGPKYTGAPDAAPAAAARAAFLRGDATTTATAPAARWWEALGDPVLNGLIDKGLADAPDIAAANARIAQARAGLAANKTALIPTLNVSGAVPYVNVPSNILGGNDTGRTDTTIYNVGFDSSWELDLFGGTRSKIAAAGARAEAAEASANDARVTLSAEIARAYVSLRARQAVLALLDQQAAIDAQLVSLAQDRLTRGTAPEQPLAQARGQAAQTEGDRAKAGADITVLIDQLAVLTGQEPGALDVTLATPAPLPLPPASVAVGDPASLLRNRPDIRMAERQLAAANADIGAQIAAGLPKISFMGLLGLGGTNIGDVVDPSKIIGLALPQIRWSLFDGGRNKAQVTSKRQAYAEAEANYRKTVLTALQDAEGSLTRFGSQRQVYGKALDSQAQAARGQALQQQRANAGTVSRSDALTAQRQQVQSAQAAASAAAELTTDFIAVEKALGLGWQSPAQDR</sequence>
<reference evidence="4" key="1">
    <citation type="journal article" date="2019" name="Int. J. Syst. Evol. Microbiol.">
        <title>The Global Catalogue of Microorganisms (GCM) 10K type strain sequencing project: providing services to taxonomists for standard genome sequencing and annotation.</title>
        <authorList>
            <consortium name="The Broad Institute Genomics Platform"/>
            <consortium name="The Broad Institute Genome Sequencing Center for Infectious Disease"/>
            <person name="Wu L."/>
            <person name="Ma J."/>
        </authorList>
    </citation>
    <scope>NUCLEOTIDE SEQUENCE [LARGE SCALE GENOMIC DNA]</scope>
    <source>
        <strain evidence="4">KCTC 42224</strain>
    </source>
</reference>
<keyword evidence="2" id="KW-0472">Membrane</keyword>
<dbReference type="InterPro" id="IPR003423">
    <property type="entry name" value="OMP_efflux"/>
</dbReference>
<organism evidence="3 4">
    <name type="scientific">Novosphingobium pokkalii</name>
    <dbReference type="NCBI Taxonomy" id="1770194"/>
    <lineage>
        <taxon>Bacteria</taxon>
        <taxon>Pseudomonadati</taxon>
        <taxon>Pseudomonadota</taxon>
        <taxon>Alphaproteobacteria</taxon>
        <taxon>Sphingomonadales</taxon>
        <taxon>Sphingomonadaceae</taxon>
        <taxon>Novosphingobium</taxon>
    </lineage>
</organism>
<dbReference type="RefSeq" id="WP_191323014.1">
    <property type="nucleotide sequence ID" value="NZ_BMZP01000003.1"/>
</dbReference>
<evidence type="ECO:0000256" key="1">
    <source>
        <dbReference type="ARBA" id="ARBA00007613"/>
    </source>
</evidence>
<dbReference type="PANTHER" id="PTHR30203:SF25">
    <property type="entry name" value="OUTER MEMBRANE PROTEIN-RELATED"/>
    <property type="match status" value="1"/>
</dbReference>
<feature type="signal peptide" evidence="2">
    <location>
        <begin position="1"/>
        <end position="23"/>
    </location>
</feature>
<dbReference type="Pfam" id="PF02321">
    <property type="entry name" value="OEP"/>
    <property type="match status" value="2"/>
</dbReference>
<dbReference type="Gene3D" id="1.20.1600.10">
    <property type="entry name" value="Outer membrane efflux proteins (OEP)"/>
    <property type="match status" value="1"/>
</dbReference>
<comment type="similarity">
    <text evidence="1 2">Belongs to the outer membrane factor (OMF) (TC 1.B.17) family.</text>
</comment>
<gene>
    <name evidence="3" type="ORF">ACFOOT_04570</name>
</gene>
<accession>A0ABV7V0X0</accession>
<keyword evidence="2" id="KW-0732">Signal</keyword>
<protein>
    <submittedName>
        <fullName evidence="3">Efflux transporter outer membrane subunit</fullName>
    </submittedName>
</protein>
<proteinExistence type="inferred from homology"/>